<comment type="caution">
    <text evidence="2">The sequence shown here is derived from an EMBL/GenBank/DDBJ whole genome shotgun (WGS) entry which is preliminary data.</text>
</comment>
<feature type="compositionally biased region" description="Polar residues" evidence="1">
    <location>
        <begin position="1"/>
        <end position="21"/>
    </location>
</feature>
<name>A0A8H5PPZ4_9HYPO</name>
<reference evidence="2 3" key="1">
    <citation type="submission" date="2020-05" db="EMBL/GenBank/DDBJ databases">
        <title>Identification and distribution of gene clusters putatively required for synthesis of sphingolipid metabolism inhibitors in phylogenetically diverse species of the filamentous fungus Fusarium.</title>
        <authorList>
            <person name="Kim H.-S."/>
            <person name="Busman M."/>
            <person name="Brown D.W."/>
            <person name="Divon H."/>
            <person name="Uhlig S."/>
            <person name="Proctor R.H."/>
        </authorList>
    </citation>
    <scope>NUCLEOTIDE SEQUENCE [LARGE SCALE GENOMIC DNA]</scope>
    <source>
        <strain evidence="2 3">NRRL 25211</strain>
    </source>
</reference>
<keyword evidence="3" id="KW-1185">Reference proteome</keyword>
<dbReference type="SUPFAM" id="SSF82199">
    <property type="entry name" value="SET domain"/>
    <property type="match status" value="1"/>
</dbReference>
<protein>
    <recommendedName>
        <fullName evidence="4">SET domain-containing protein</fullName>
    </recommendedName>
</protein>
<dbReference type="InterPro" id="IPR046341">
    <property type="entry name" value="SET_dom_sf"/>
</dbReference>
<sequence>MTTNQSGGDDTEHIIQQSSPDEQAPEGQAPENANPTNLSSNPPEAHVSTNEGESRNDSEHIIQQSSPDEQAPEGQAPENANPANLSSNAQEASVSTNDGKSHVVRWKVGVFAHRDLPQGHEIIGSERPLFKVPELGEAKSAWRRKDLNATEAECFDKFKRDHNCNPSINTAIISSLASETHRACPDCAQATFRIAETYDISLTLLKDVRKGDEICIGFGQTRTRFVCSLCKTRERTWKWRKRQLKRLFAKLYPRDMSQTAEPPSE</sequence>
<gene>
    <name evidence="2" type="ORF">FPANT_2704</name>
</gene>
<evidence type="ECO:0000313" key="3">
    <source>
        <dbReference type="Proteomes" id="UP000544095"/>
    </source>
</evidence>
<evidence type="ECO:0008006" key="4">
    <source>
        <dbReference type="Google" id="ProtNLM"/>
    </source>
</evidence>
<evidence type="ECO:0000313" key="2">
    <source>
        <dbReference type="EMBL" id="KAF5600126.1"/>
    </source>
</evidence>
<dbReference type="Proteomes" id="UP000544095">
    <property type="component" value="Unassembled WGS sequence"/>
</dbReference>
<organism evidence="2 3">
    <name type="scientific">Fusarium pseudoanthophilum</name>
    <dbReference type="NCBI Taxonomy" id="48495"/>
    <lineage>
        <taxon>Eukaryota</taxon>
        <taxon>Fungi</taxon>
        <taxon>Dikarya</taxon>
        <taxon>Ascomycota</taxon>
        <taxon>Pezizomycotina</taxon>
        <taxon>Sordariomycetes</taxon>
        <taxon>Hypocreomycetidae</taxon>
        <taxon>Hypocreales</taxon>
        <taxon>Nectriaceae</taxon>
        <taxon>Fusarium</taxon>
        <taxon>Fusarium fujikuroi species complex</taxon>
    </lineage>
</organism>
<dbReference type="AlphaFoldDB" id="A0A8H5PPZ4"/>
<feature type="compositionally biased region" description="Polar residues" evidence="1">
    <location>
        <begin position="31"/>
        <end position="51"/>
    </location>
</feature>
<accession>A0A8H5PPZ4</accession>
<dbReference type="EMBL" id="JAAOAR010000114">
    <property type="protein sequence ID" value="KAF5600126.1"/>
    <property type="molecule type" value="Genomic_DNA"/>
</dbReference>
<feature type="region of interest" description="Disordered" evidence="1">
    <location>
        <begin position="1"/>
        <end position="100"/>
    </location>
</feature>
<proteinExistence type="predicted"/>
<evidence type="ECO:0000256" key="1">
    <source>
        <dbReference type="SAM" id="MobiDB-lite"/>
    </source>
</evidence>
<feature type="compositionally biased region" description="Polar residues" evidence="1">
    <location>
        <begin position="81"/>
        <end position="98"/>
    </location>
</feature>